<evidence type="ECO:0000259" key="8">
    <source>
        <dbReference type="Pfam" id="PF07992"/>
    </source>
</evidence>
<feature type="domain" description="FAD/NAD(P)-binding" evidence="8">
    <location>
        <begin position="5"/>
        <end position="318"/>
    </location>
</feature>
<gene>
    <name evidence="9" type="primary">merA</name>
    <name evidence="9" type="ORF">LuPra_02168</name>
</gene>
<dbReference type="InterPro" id="IPR016156">
    <property type="entry name" value="FAD/NAD-linked_Rdtase_dimer_sf"/>
</dbReference>
<dbReference type="EMBL" id="CP015136">
    <property type="protein sequence ID" value="AMY08962.1"/>
    <property type="molecule type" value="Genomic_DNA"/>
</dbReference>
<evidence type="ECO:0000313" key="9">
    <source>
        <dbReference type="EMBL" id="AMY08962.1"/>
    </source>
</evidence>
<dbReference type="PRINTS" id="PR00368">
    <property type="entry name" value="FADPNR"/>
</dbReference>
<evidence type="ECO:0000256" key="4">
    <source>
        <dbReference type="PIRSR" id="PIRSR000350-2"/>
    </source>
</evidence>
<dbReference type="PANTHER" id="PTHR43014:SF2">
    <property type="entry name" value="MERCURIC REDUCTASE"/>
    <property type="match status" value="1"/>
</dbReference>
<evidence type="ECO:0000259" key="7">
    <source>
        <dbReference type="Pfam" id="PF02852"/>
    </source>
</evidence>
<keyword evidence="5" id="KW-0547">Nucleotide-binding</keyword>
<proteinExistence type="inferred from homology"/>
<dbReference type="InterPro" id="IPR004099">
    <property type="entry name" value="Pyr_nucl-diS_OxRdtase_dimer"/>
</dbReference>
<dbReference type="Gene3D" id="3.30.390.30">
    <property type="match status" value="1"/>
</dbReference>
<dbReference type="InterPro" id="IPR036188">
    <property type="entry name" value="FAD/NAD-bd_sf"/>
</dbReference>
<dbReference type="SUPFAM" id="SSF51905">
    <property type="entry name" value="FAD/NAD(P)-binding domain"/>
    <property type="match status" value="1"/>
</dbReference>
<dbReference type="PRINTS" id="PR00411">
    <property type="entry name" value="PNDRDTASEI"/>
</dbReference>
<feature type="binding site" evidence="5">
    <location>
        <position position="50"/>
    </location>
    <ligand>
        <name>FAD</name>
        <dbReference type="ChEBI" id="CHEBI:57692"/>
    </ligand>
</feature>
<dbReference type="STRING" id="1855912.LuPra_02168"/>
<dbReference type="InterPro" id="IPR023753">
    <property type="entry name" value="FAD/NAD-binding_dom"/>
</dbReference>
<accession>A0A143PK47</accession>
<dbReference type="InterPro" id="IPR001100">
    <property type="entry name" value="Pyr_nuc-diS_OxRdtase"/>
</dbReference>
<evidence type="ECO:0000256" key="6">
    <source>
        <dbReference type="PIRSR" id="PIRSR000350-4"/>
    </source>
</evidence>
<dbReference type="PANTHER" id="PTHR43014">
    <property type="entry name" value="MERCURIC REDUCTASE"/>
    <property type="match status" value="1"/>
</dbReference>
<name>A0A143PK47_LUTPR</name>
<sequence length="457" mass="48532">MTHADAIIIGSGQAGPPLAGRLTAAGQHVVVVERQQFGGTCVNTGCTPTKTLVASAYAAHLARRAADYGVVIEGAVRIDMAAVKARADKVSGDSRKGVEKWLRGMDRCTVLEGHARFEDASTIRVGGDTYTAPRIFVNVGGRARVPDLPGVHDVPVLTNTSMLALEELPRHLVIVGGSYIGLEFAQMYRRFGADVTVVEMGPRLIGREDEEISAAIRTILEAEGITVRTGAACISLARHDEGVAVQLDCHNGPPVAVGSHVLLAVGRQPNTDDLGLDRAGVVLDDRGYITVDDTLRTNVPGIWALGDCNGRGAFTHTSYNDFEIVAANLLDGEARSLLERIPAYALYIDPPLGRVGMTEAEARRTGRPLLVGRRPMTRVSRAIEKGETQGLMKVVADSETRKILGAAILGVGGDEAIHGVIDMMQAGATYDVLQRAVPIHPTVSELIPTVIGDLKPA</sequence>
<dbReference type="PIRSF" id="PIRSF000350">
    <property type="entry name" value="Mercury_reductase_MerA"/>
    <property type="match status" value="1"/>
</dbReference>
<protein>
    <submittedName>
        <fullName evidence="9">Mercuric reductase</fullName>
        <ecNumber evidence="9">1.8.1.4</ecNumber>
    </submittedName>
</protein>
<feature type="disulfide bond" description="Redox-active" evidence="6">
    <location>
        <begin position="41"/>
        <end position="46"/>
    </location>
</feature>
<dbReference type="GO" id="GO:0003955">
    <property type="term" value="F:NAD(P)H dehydrogenase (quinone) activity"/>
    <property type="evidence" value="ECO:0007669"/>
    <property type="project" value="TreeGrafter"/>
</dbReference>
<dbReference type="OrthoDB" id="9807946at2"/>
<dbReference type="NCBIfam" id="NF004992">
    <property type="entry name" value="PRK06370.1-4"/>
    <property type="match status" value="1"/>
</dbReference>
<keyword evidence="10" id="KW-1185">Reference proteome</keyword>
<keyword evidence="2" id="KW-0285">Flavoprotein</keyword>
<keyword evidence="9" id="KW-0560">Oxidoreductase</keyword>
<dbReference type="SUPFAM" id="SSF55424">
    <property type="entry name" value="FAD/NAD-linked reductases, dimerisation (C-terminal) domain"/>
    <property type="match status" value="1"/>
</dbReference>
<comment type="similarity">
    <text evidence="1">Belongs to the class-I pyridine nucleotide-disulfide oxidoreductase family.</text>
</comment>
<comment type="cofactor">
    <cofactor evidence="5">
        <name>FAD</name>
        <dbReference type="ChEBI" id="CHEBI:57692"/>
    </cofactor>
    <text evidence="5">Binds 1 FAD per subunit.</text>
</comment>
<dbReference type="Pfam" id="PF02852">
    <property type="entry name" value="Pyr_redox_dim"/>
    <property type="match status" value="1"/>
</dbReference>
<dbReference type="KEGG" id="abac:LuPra_02168"/>
<dbReference type="EC" id="1.8.1.4" evidence="9"/>
<feature type="binding site" evidence="5">
    <location>
        <position position="307"/>
    </location>
    <ligand>
        <name>FAD</name>
        <dbReference type="ChEBI" id="CHEBI:57692"/>
    </ligand>
</feature>
<feature type="binding site" evidence="5">
    <location>
        <position position="266"/>
    </location>
    <ligand>
        <name>NAD(+)</name>
        <dbReference type="ChEBI" id="CHEBI:57540"/>
    </ligand>
</feature>
<feature type="binding site" evidence="5">
    <location>
        <begin position="176"/>
        <end position="183"/>
    </location>
    <ligand>
        <name>NAD(+)</name>
        <dbReference type="ChEBI" id="CHEBI:57540"/>
    </ligand>
</feature>
<organism evidence="9 10">
    <name type="scientific">Luteitalea pratensis</name>
    <dbReference type="NCBI Taxonomy" id="1855912"/>
    <lineage>
        <taxon>Bacteria</taxon>
        <taxon>Pseudomonadati</taxon>
        <taxon>Acidobacteriota</taxon>
        <taxon>Vicinamibacteria</taxon>
        <taxon>Vicinamibacterales</taxon>
        <taxon>Vicinamibacteraceae</taxon>
        <taxon>Luteitalea</taxon>
    </lineage>
</organism>
<dbReference type="Gene3D" id="3.50.50.60">
    <property type="entry name" value="FAD/NAD(P)-binding domain"/>
    <property type="match status" value="2"/>
</dbReference>
<feature type="active site" description="Proton acceptor" evidence="4">
    <location>
        <position position="440"/>
    </location>
</feature>
<evidence type="ECO:0000313" key="10">
    <source>
        <dbReference type="Proteomes" id="UP000076079"/>
    </source>
</evidence>
<reference evidence="10" key="2">
    <citation type="submission" date="2016-04" db="EMBL/GenBank/DDBJ databases">
        <title>First Complete Genome Sequence of a Subdivision 6 Acidobacterium.</title>
        <authorList>
            <person name="Huang S."/>
            <person name="Vieira S."/>
            <person name="Bunk B."/>
            <person name="Riedel T."/>
            <person name="Sproeer C."/>
            <person name="Overmann J."/>
        </authorList>
    </citation>
    <scope>NUCLEOTIDE SEQUENCE [LARGE SCALE GENOMIC DNA]</scope>
    <source>
        <strain evidence="10">DSM 100886 HEG_-6_39</strain>
    </source>
</reference>
<evidence type="ECO:0000256" key="2">
    <source>
        <dbReference type="ARBA" id="ARBA00022630"/>
    </source>
</evidence>
<dbReference type="GO" id="GO:0004148">
    <property type="term" value="F:dihydrolipoyl dehydrogenase (NADH) activity"/>
    <property type="evidence" value="ECO:0007669"/>
    <property type="project" value="UniProtKB-EC"/>
</dbReference>
<feature type="domain" description="Pyridine nucleotide-disulphide oxidoreductase dimerisation" evidence="7">
    <location>
        <begin position="344"/>
        <end position="449"/>
    </location>
</feature>
<keyword evidence="3 5" id="KW-0274">FAD</keyword>
<dbReference type="Proteomes" id="UP000076079">
    <property type="component" value="Chromosome"/>
</dbReference>
<evidence type="ECO:0000256" key="5">
    <source>
        <dbReference type="PIRSR" id="PIRSR000350-3"/>
    </source>
</evidence>
<dbReference type="AlphaFoldDB" id="A0A143PK47"/>
<dbReference type="PATRIC" id="fig|1813736.3.peg.2275"/>
<keyword evidence="5" id="KW-0520">NAD</keyword>
<feature type="binding site" evidence="5">
    <location>
        <position position="199"/>
    </location>
    <ligand>
        <name>NAD(+)</name>
        <dbReference type="ChEBI" id="CHEBI:57540"/>
    </ligand>
</feature>
<dbReference type="RefSeq" id="WP_110170740.1">
    <property type="nucleotide sequence ID" value="NZ_CP015136.1"/>
</dbReference>
<reference evidence="9 10" key="1">
    <citation type="journal article" date="2016" name="Genome Announc.">
        <title>First Complete Genome Sequence of a Subdivision 6 Acidobacterium Strain.</title>
        <authorList>
            <person name="Huang S."/>
            <person name="Vieira S."/>
            <person name="Bunk B."/>
            <person name="Riedel T."/>
            <person name="Sproer C."/>
            <person name="Overmann J."/>
        </authorList>
    </citation>
    <scope>NUCLEOTIDE SEQUENCE [LARGE SCALE GENOMIC DNA]</scope>
    <source>
        <strain evidence="10">DSM 100886 HEG_-6_39</strain>
    </source>
</reference>
<evidence type="ECO:0000256" key="3">
    <source>
        <dbReference type="ARBA" id="ARBA00022827"/>
    </source>
</evidence>
<dbReference type="GO" id="GO:0050660">
    <property type="term" value="F:flavin adenine dinucleotide binding"/>
    <property type="evidence" value="ECO:0007669"/>
    <property type="project" value="TreeGrafter"/>
</dbReference>
<evidence type="ECO:0000256" key="1">
    <source>
        <dbReference type="ARBA" id="ARBA00007532"/>
    </source>
</evidence>
<dbReference type="Pfam" id="PF07992">
    <property type="entry name" value="Pyr_redox_2"/>
    <property type="match status" value="1"/>
</dbReference>